<feature type="region of interest" description="Disordered" evidence="5">
    <location>
        <begin position="1048"/>
        <end position="1081"/>
    </location>
</feature>
<dbReference type="InterPro" id="IPR001867">
    <property type="entry name" value="OmpR/PhoB-type_DNA-bd"/>
</dbReference>
<dbReference type="RefSeq" id="WP_093943383.1">
    <property type="nucleotide sequence ID" value="NZ_CP022521.1"/>
</dbReference>
<dbReference type="Gene3D" id="1.25.40.10">
    <property type="entry name" value="Tetratricopeptide repeat domain"/>
    <property type="match status" value="1"/>
</dbReference>
<dbReference type="OrthoDB" id="134712at2"/>
<dbReference type="InterPro" id="IPR011990">
    <property type="entry name" value="TPR-like_helical_dom_sf"/>
</dbReference>
<evidence type="ECO:0000256" key="4">
    <source>
        <dbReference type="ARBA" id="ARBA00023163"/>
    </source>
</evidence>
<name>A0A221W9Y9_9PSEU</name>
<feature type="compositionally biased region" description="Basic and acidic residues" evidence="5">
    <location>
        <begin position="264"/>
        <end position="275"/>
    </location>
</feature>
<organism evidence="6 7">
    <name type="scientific">Actinoalloteichus hoggarensis</name>
    <dbReference type="NCBI Taxonomy" id="1470176"/>
    <lineage>
        <taxon>Bacteria</taxon>
        <taxon>Bacillati</taxon>
        <taxon>Actinomycetota</taxon>
        <taxon>Actinomycetes</taxon>
        <taxon>Pseudonocardiales</taxon>
        <taxon>Pseudonocardiaceae</taxon>
        <taxon>Actinoalloteichus</taxon>
    </lineage>
</organism>
<gene>
    <name evidence="6" type="primary">embR4</name>
    <name evidence="6" type="ORF">AHOG_24100</name>
</gene>
<dbReference type="CDD" id="cd15831">
    <property type="entry name" value="BTAD"/>
    <property type="match status" value="1"/>
</dbReference>
<accession>A0A221W9Y9</accession>
<dbReference type="EMBL" id="CP022521">
    <property type="protein sequence ID" value="ASO22426.1"/>
    <property type="molecule type" value="Genomic_DNA"/>
</dbReference>
<evidence type="ECO:0000256" key="1">
    <source>
        <dbReference type="ARBA" id="ARBA00005820"/>
    </source>
</evidence>
<dbReference type="SMART" id="SM01043">
    <property type="entry name" value="BTAD"/>
    <property type="match status" value="1"/>
</dbReference>
<reference evidence="6 7" key="1">
    <citation type="submission" date="2017-07" db="EMBL/GenBank/DDBJ databases">
        <title>Complete genome sequence of Actinoalloteichus hoggarensis DSM 45943, type strain of Actinoalloteichus hoggarensis.</title>
        <authorList>
            <person name="Ruckert C."/>
            <person name="Nouioui I."/>
            <person name="Willmese J."/>
            <person name="van Wezel G."/>
            <person name="Klenk H.-P."/>
            <person name="Kalinowski J."/>
            <person name="Zotchev S.B."/>
        </authorList>
    </citation>
    <scope>NUCLEOTIDE SEQUENCE [LARGE SCALE GENOMIC DNA]</scope>
    <source>
        <strain evidence="6 7">DSM 45943</strain>
    </source>
</reference>
<dbReference type="Gene3D" id="1.10.10.10">
    <property type="entry name" value="Winged helix-like DNA-binding domain superfamily/Winged helix DNA-binding domain"/>
    <property type="match status" value="1"/>
</dbReference>
<keyword evidence="4" id="KW-0804">Transcription</keyword>
<evidence type="ECO:0000256" key="2">
    <source>
        <dbReference type="ARBA" id="ARBA00023015"/>
    </source>
</evidence>
<dbReference type="Proteomes" id="UP000204221">
    <property type="component" value="Chromosome"/>
</dbReference>
<keyword evidence="7" id="KW-1185">Reference proteome</keyword>
<evidence type="ECO:0000256" key="3">
    <source>
        <dbReference type="ARBA" id="ARBA00023125"/>
    </source>
</evidence>
<dbReference type="SUPFAM" id="SSF46894">
    <property type="entry name" value="C-terminal effector domain of the bipartite response regulators"/>
    <property type="match status" value="1"/>
</dbReference>
<proteinExistence type="inferred from homology"/>
<dbReference type="GO" id="GO:0006355">
    <property type="term" value="P:regulation of DNA-templated transcription"/>
    <property type="evidence" value="ECO:0007669"/>
    <property type="project" value="InterPro"/>
</dbReference>
<feature type="compositionally biased region" description="Low complexity" evidence="5">
    <location>
        <begin position="1063"/>
        <end position="1077"/>
    </location>
</feature>
<evidence type="ECO:0000313" key="6">
    <source>
        <dbReference type="EMBL" id="ASO22426.1"/>
    </source>
</evidence>
<dbReference type="InterPro" id="IPR027417">
    <property type="entry name" value="P-loop_NTPase"/>
</dbReference>
<dbReference type="PANTHER" id="PTHR35807">
    <property type="entry name" value="TRANSCRIPTIONAL REGULATOR REDD-RELATED"/>
    <property type="match status" value="1"/>
</dbReference>
<evidence type="ECO:0000313" key="7">
    <source>
        <dbReference type="Proteomes" id="UP000204221"/>
    </source>
</evidence>
<dbReference type="Pfam" id="PF13191">
    <property type="entry name" value="AAA_16"/>
    <property type="match status" value="1"/>
</dbReference>
<feature type="region of interest" description="Disordered" evidence="5">
    <location>
        <begin position="248"/>
        <end position="298"/>
    </location>
</feature>
<dbReference type="PANTHER" id="PTHR35807:SF1">
    <property type="entry name" value="TRANSCRIPTIONAL REGULATOR REDD"/>
    <property type="match status" value="1"/>
</dbReference>
<dbReference type="InterPro" id="IPR051677">
    <property type="entry name" value="AfsR-DnrI-RedD_regulator"/>
</dbReference>
<dbReference type="SMART" id="SM00862">
    <property type="entry name" value="Trans_reg_C"/>
    <property type="match status" value="1"/>
</dbReference>
<feature type="compositionally biased region" description="Gly residues" evidence="5">
    <location>
        <begin position="1053"/>
        <end position="1062"/>
    </location>
</feature>
<dbReference type="InterPro" id="IPR016032">
    <property type="entry name" value="Sig_transdc_resp-reg_C-effctor"/>
</dbReference>
<evidence type="ECO:0000256" key="5">
    <source>
        <dbReference type="SAM" id="MobiDB-lite"/>
    </source>
</evidence>
<sequence>MVTFGVLGPLEAANRQGPVDLRGPRHRAVLARLLVAGGRTVPVTRLIDDLWTQPPAGALGAVQTFVAALRKSLEPQRPARTPSRLLVTASPGYALRVEPSAVDAGRFENAVAASATLLAEGRAEAAHALLDEGLGLWRGAAYAEFAELDWARGAASRLEELRLLAVLRRAEAAVASGRAADAVPDLEAHVGEHPLREDGWRLLALALYRVGRQGDALAVLRRAREVLRSELGVDPGTELRRLESDVLAQSPHLDARPGPTWRSRQPERLAEDGVDRPASSAVEPATSPSIGGAPAAPRPFVGRTAELTELAAVSTSVVETGLPGLVLLSGEAGSGKTALARMLADRLRGSGWAVAWSSVPELRGAPAAWPWTQVHANLVEAGYGAAFAEPPTTESPLTESPFAHDPAEPRLAWAGRAAADVAAVREAAPSAPSVGDPVAARFHRHRAVVAGVTRIAEDTPVLIVFDDLHWADEETLALLTAVAADPRPGSVLFVGTYRSTELTGALTEALGRAARGEPTRLYLGGLTEPQVGELISSVADREPSRRDVRLIHRRSAGNPFFVRELIRLWEGDAAGPSGDDVDAGQRAAVGVPVGVRDVIRHRLTRLPETARTVLRQAAILGLEVDLEVLTALVGDERAVLDAVESALAAGFLNEQDADRVWFAHALVREALYEDVPLARRAAWHAAVAEIIEAAHPDAVETIAEHLLRAGGRASGARTARYARAAALRAEERLVPHEAARWWRRTITALDRAGRDPRDRLTAVMGLVTALAVVGDLDAARRHRAEATEMAERIGDPLLTAEVIGSFDVPAIWTANDDPALSAFLASAAERTLSALPACRASDRARLLITIAMERRADTGSRGPEAAREAEAIARRLGDPALLAYALNGRFMQSFHRAGLAPYRVEIGEELLDLAARHQGLITFAVLGRLILLQARAALADFGAADVHAAEVDRLAERYELPLVGVFTRWYAALRLAVTGGVDEAEAAYRAAENRSAGTGMPGLTEGILSLARLSLHAPGIPPDLVDADWGSYADWARPLIALADRPARWNGSGSEGGPGPTGAEGATCGAGAENGAGMRSSTCHARTGGVLPLDAAGSVPDSPRDLLFEARTCLHAMIAIRTGDRATMTRLYERLLPAAGELAGAGSGLLTLGPVAQHLGDLAAALGDTEQAADHYRQARTIADLARSPRFAAAAREALNRLGAEA</sequence>
<dbReference type="InterPro" id="IPR036388">
    <property type="entry name" value="WH-like_DNA-bd_sf"/>
</dbReference>
<dbReference type="SUPFAM" id="SSF52540">
    <property type="entry name" value="P-loop containing nucleoside triphosphate hydrolases"/>
    <property type="match status" value="1"/>
</dbReference>
<dbReference type="GO" id="GO:0003677">
    <property type="term" value="F:DNA binding"/>
    <property type="evidence" value="ECO:0007669"/>
    <property type="project" value="UniProtKB-UniRule"/>
</dbReference>
<dbReference type="GO" id="GO:0000160">
    <property type="term" value="P:phosphorelay signal transduction system"/>
    <property type="evidence" value="ECO:0007669"/>
    <property type="project" value="InterPro"/>
</dbReference>
<comment type="similarity">
    <text evidence="1">Belongs to the AfsR/DnrI/RedD regulatory family.</text>
</comment>
<dbReference type="KEGG" id="ahg:AHOG_24100"/>
<keyword evidence="2" id="KW-0805">Transcription regulation</keyword>
<dbReference type="SUPFAM" id="SSF48452">
    <property type="entry name" value="TPR-like"/>
    <property type="match status" value="1"/>
</dbReference>
<protein>
    <submittedName>
        <fullName evidence="6">Transcriptional regulatory protein EmbR</fullName>
    </submittedName>
</protein>
<keyword evidence="3" id="KW-0238">DNA-binding</keyword>
<dbReference type="AlphaFoldDB" id="A0A221W9Y9"/>
<dbReference type="InterPro" id="IPR041664">
    <property type="entry name" value="AAA_16"/>
</dbReference>
<dbReference type="PROSITE" id="PS51755">
    <property type="entry name" value="OMPR_PHOB"/>
    <property type="match status" value="1"/>
</dbReference>
<dbReference type="InterPro" id="IPR005158">
    <property type="entry name" value="BTAD"/>
</dbReference>
<dbReference type="Gene3D" id="3.40.50.300">
    <property type="entry name" value="P-loop containing nucleotide triphosphate hydrolases"/>
    <property type="match status" value="1"/>
</dbReference>
<dbReference type="Pfam" id="PF03704">
    <property type="entry name" value="BTAD"/>
    <property type="match status" value="1"/>
</dbReference>